<dbReference type="GO" id="GO:0016740">
    <property type="term" value="F:transferase activity"/>
    <property type="evidence" value="ECO:0007669"/>
    <property type="project" value="UniProtKB-KW"/>
</dbReference>
<evidence type="ECO:0000259" key="1">
    <source>
        <dbReference type="Pfam" id="PF04230"/>
    </source>
</evidence>
<dbReference type="EMBL" id="QUAL01000003">
    <property type="protein sequence ID" value="RIQ37813.1"/>
    <property type="molecule type" value="Genomic_DNA"/>
</dbReference>
<organism evidence="2 3">
    <name type="scientific">Jiangella rhizosphaerae</name>
    <dbReference type="NCBI Taxonomy" id="2293569"/>
    <lineage>
        <taxon>Bacteria</taxon>
        <taxon>Bacillati</taxon>
        <taxon>Actinomycetota</taxon>
        <taxon>Actinomycetes</taxon>
        <taxon>Jiangellales</taxon>
        <taxon>Jiangellaceae</taxon>
        <taxon>Jiangella</taxon>
    </lineage>
</organism>
<dbReference type="Pfam" id="PF04230">
    <property type="entry name" value="PS_pyruv_trans"/>
    <property type="match status" value="1"/>
</dbReference>
<sequence>MTPRILLRASWQTANIGDVAHAPGGIQAIQRAAPDAEIVLWPVWLDERERAMLAAHLPEVTIVEGGIDAGGCPDSAALQAEFDAADLLVHGSGPSPLRAGDVRAWRTVTGKPYGFLGVTFDPFDPPQQATLPELELMIGQLPPVYLDAGLRDLLDHAAFVYCRDSLSLAYLRAQGVRSDVLELGPDATFACDVVDHEAAAATMAEFGLAEGRFACVIPAVRWTPYYRLRGFAPGQEHWRRDAVNALYTEADMAPLREGIVAWVRRTGCPVLIVPEMVHEVELGLRYLASGYPDDVQPFVHHLPRFWPLEEAAGVYARAAAVFGHECHSPIIASSYGTPGLYVREPCDTVKGRMYADLGLPHAQVEVTDGAAAVVGWVERVIDDPAGMRAVTRAGNERARALLSEAATVVTKAAEDGAVSWRR</sequence>
<feature type="domain" description="Polysaccharide pyruvyl transferase" evidence="1">
    <location>
        <begin position="15"/>
        <end position="342"/>
    </location>
</feature>
<dbReference type="AlphaFoldDB" id="A0A418KYK3"/>
<keyword evidence="2" id="KW-0808">Transferase</keyword>
<dbReference type="InterPro" id="IPR007345">
    <property type="entry name" value="Polysacch_pyruvyl_Trfase"/>
</dbReference>
<evidence type="ECO:0000313" key="3">
    <source>
        <dbReference type="Proteomes" id="UP000284057"/>
    </source>
</evidence>
<accession>A0A418KYK3</accession>
<evidence type="ECO:0000313" key="2">
    <source>
        <dbReference type="EMBL" id="RIQ37813.1"/>
    </source>
</evidence>
<reference evidence="2 3" key="1">
    <citation type="submission" date="2018-09" db="EMBL/GenBank/DDBJ databases">
        <title>Isolation, diversity and antifungal activity of actinobacteria from wheat.</title>
        <authorList>
            <person name="Han C."/>
        </authorList>
    </citation>
    <scope>NUCLEOTIDE SEQUENCE [LARGE SCALE GENOMIC DNA]</scope>
    <source>
        <strain evidence="2 3">NEAU-YY265</strain>
    </source>
</reference>
<gene>
    <name evidence="2" type="ORF">DY240_00280</name>
</gene>
<protein>
    <submittedName>
        <fullName evidence="2">Polysaccharide pyruvyl transferase family protein</fullName>
    </submittedName>
</protein>
<comment type="caution">
    <text evidence="2">The sequence shown here is derived from an EMBL/GenBank/DDBJ whole genome shotgun (WGS) entry which is preliminary data.</text>
</comment>
<keyword evidence="3" id="KW-1185">Reference proteome</keyword>
<proteinExistence type="predicted"/>
<name>A0A418KYK3_9ACTN</name>
<dbReference type="Proteomes" id="UP000284057">
    <property type="component" value="Unassembled WGS sequence"/>
</dbReference>